<dbReference type="GO" id="GO:0003723">
    <property type="term" value="F:RNA binding"/>
    <property type="evidence" value="ECO:0007669"/>
    <property type="project" value="UniProtKB-KW"/>
</dbReference>
<evidence type="ECO:0000256" key="1">
    <source>
        <dbReference type="ARBA" id="ARBA00007265"/>
    </source>
</evidence>
<proteinExistence type="inferred from homology"/>
<evidence type="ECO:0000256" key="3">
    <source>
        <dbReference type="ARBA" id="ARBA00022884"/>
    </source>
</evidence>
<keyword evidence="9" id="KW-1185">Reference proteome</keyword>
<protein>
    <recommendedName>
        <fullName evidence="7">Poly A polymerase head domain-containing protein</fullName>
    </recommendedName>
</protein>
<reference evidence="8 9" key="1">
    <citation type="journal article" date="2013" name="Curr. Biol.">
        <title>The Genome of the Foraminiferan Reticulomyxa filosa.</title>
        <authorList>
            <person name="Glockner G."/>
            <person name="Hulsmann N."/>
            <person name="Schleicher M."/>
            <person name="Noegel A.A."/>
            <person name="Eichinger L."/>
            <person name="Gallinger C."/>
            <person name="Pawlowski J."/>
            <person name="Sierra R."/>
            <person name="Euteneuer U."/>
            <person name="Pillet L."/>
            <person name="Moustafa A."/>
            <person name="Platzer M."/>
            <person name="Groth M."/>
            <person name="Szafranski K."/>
            <person name="Schliwa M."/>
        </authorList>
    </citation>
    <scope>NUCLEOTIDE SEQUENCE [LARGE SCALE GENOMIC DNA]</scope>
</reference>
<keyword evidence="6" id="KW-0472">Membrane</keyword>
<keyword evidence="3 4" id="KW-0694">RNA-binding</keyword>
<feature type="region of interest" description="Disordered" evidence="5">
    <location>
        <begin position="1"/>
        <end position="27"/>
    </location>
</feature>
<dbReference type="PANTHER" id="PTHR13734:SF5">
    <property type="entry name" value="CCA TRNA NUCLEOTIDYLTRANSFERASE, MITOCHONDRIAL"/>
    <property type="match status" value="1"/>
</dbReference>
<dbReference type="Pfam" id="PF01743">
    <property type="entry name" value="PolyA_pol"/>
    <property type="match status" value="1"/>
</dbReference>
<organism evidence="8 9">
    <name type="scientific">Reticulomyxa filosa</name>
    <dbReference type="NCBI Taxonomy" id="46433"/>
    <lineage>
        <taxon>Eukaryota</taxon>
        <taxon>Sar</taxon>
        <taxon>Rhizaria</taxon>
        <taxon>Retaria</taxon>
        <taxon>Foraminifera</taxon>
        <taxon>Monothalamids</taxon>
        <taxon>Reticulomyxidae</taxon>
        <taxon>Reticulomyxa</taxon>
    </lineage>
</organism>
<dbReference type="AlphaFoldDB" id="X6NLW7"/>
<dbReference type="OrthoDB" id="445712at2759"/>
<sequence>MLCEFESKAGRSAQQARRGAPKIFGGDIENNNIQGNIDFGMSRIEESEKTNENDGKKDKLNLGGEDVYRSTHGDHPSYYQPKHIREIVYPKYYKPLFSTDHINPTDPSTWVINLTAEEKNTFEEILKAIKAYNKSVVVRAAGGWVRDKLLNCQSDDIDLAVDTMTGETFGEMLQGYWQNIKHETITLGKIKENPDKSKHLASVTFKLGSIAFDVANLRTEEYSQHTRVPTVKVGTPEQDSFRRDLTFNALFYNLNLGCVEDFTKLVSFHLFLLFYLYIYIYVYVYIKFCTFFTIKLQKT</sequence>
<dbReference type="PANTHER" id="PTHR13734">
    <property type="entry name" value="TRNA-NUCLEOTIDYLTRANSFERASE"/>
    <property type="match status" value="1"/>
</dbReference>
<keyword evidence="2 4" id="KW-0808">Transferase</keyword>
<dbReference type="GO" id="GO:0052927">
    <property type="term" value="F:CC tRNA cytidylyltransferase activity"/>
    <property type="evidence" value="ECO:0007669"/>
    <property type="project" value="TreeGrafter"/>
</dbReference>
<dbReference type="Gene3D" id="3.30.460.10">
    <property type="entry name" value="Beta Polymerase, domain 2"/>
    <property type="match status" value="1"/>
</dbReference>
<comment type="similarity">
    <text evidence="1 4">Belongs to the tRNA nucleotidyltransferase/poly(A) polymerase family.</text>
</comment>
<evidence type="ECO:0000256" key="2">
    <source>
        <dbReference type="ARBA" id="ARBA00022679"/>
    </source>
</evidence>
<dbReference type="InterPro" id="IPR002646">
    <property type="entry name" value="PolA_pol_head_dom"/>
</dbReference>
<dbReference type="EMBL" id="ASPP01007590">
    <property type="protein sequence ID" value="ETO26883.1"/>
    <property type="molecule type" value="Genomic_DNA"/>
</dbReference>
<evidence type="ECO:0000256" key="6">
    <source>
        <dbReference type="SAM" id="Phobius"/>
    </source>
</evidence>
<feature type="transmembrane region" description="Helical" evidence="6">
    <location>
        <begin position="265"/>
        <end position="286"/>
    </location>
</feature>
<feature type="compositionally biased region" description="Basic and acidic residues" evidence="5">
    <location>
        <begin position="47"/>
        <end position="75"/>
    </location>
</feature>
<evidence type="ECO:0000259" key="7">
    <source>
        <dbReference type="Pfam" id="PF01743"/>
    </source>
</evidence>
<feature type="region of interest" description="Disordered" evidence="5">
    <location>
        <begin position="47"/>
        <end position="76"/>
    </location>
</feature>
<dbReference type="GO" id="GO:0001680">
    <property type="term" value="P:tRNA 3'-terminal CCA addition"/>
    <property type="evidence" value="ECO:0007669"/>
    <property type="project" value="UniProtKB-ARBA"/>
</dbReference>
<dbReference type="SUPFAM" id="SSF81301">
    <property type="entry name" value="Nucleotidyltransferase"/>
    <property type="match status" value="1"/>
</dbReference>
<evidence type="ECO:0000256" key="5">
    <source>
        <dbReference type="SAM" id="MobiDB-lite"/>
    </source>
</evidence>
<keyword evidence="6" id="KW-0812">Transmembrane</keyword>
<dbReference type="GO" id="GO:0052929">
    <property type="term" value="F:ATP:3'-cytidine-cytidine-tRNA adenylyltransferase activity"/>
    <property type="evidence" value="ECO:0007669"/>
    <property type="project" value="TreeGrafter"/>
</dbReference>
<evidence type="ECO:0000313" key="8">
    <source>
        <dbReference type="EMBL" id="ETO26883.1"/>
    </source>
</evidence>
<gene>
    <name evidence="8" type="ORF">RFI_10252</name>
</gene>
<evidence type="ECO:0000256" key="4">
    <source>
        <dbReference type="RuleBase" id="RU003953"/>
    </source>
</evidence>
<comment type="caution">
    <text evidence="8">The sequence shown here is derived from an EMBL/GenBank/DDBJ whole genome shotgun (WGS) entry which is preliminary data.</text>
</comment>
<dbReference type="Proteomes" id="UP000023152">
    <property type="component" value="Unassembled WGS sequence"/>
</dbReference>
<keyword evidence="6" id="KW-1133">Transmembrane helix</keyword>
<name>X6NLW7_RETFI</name>
<dbReference type="CDD" id="cd05398">
    <property type="entry name" value="NT_ClassII-CCAase"/>
    <property type="match status" value="1"/>
</dbReference>
<evidence type="ECO:0000313" key="9">
    <source>
        <dbReference type="Proteomes" id="UP000023152"/>
    </source>
</evidence>
<feature type="domain" description="Poly A polymerase head" evidence="7">
    <location>
        <begin position="139"/>
        <end position="264"/>
    </location>
</feature>
<dbReference type="InterPro" id="IPR043519">
    <property type="entry name" value="NT_sf"/>
</dbReference>
<accession>X6NLW7</accession>